<keyword evidence="4" id="KW-0464">Manganese</keyword>
<evidence type="ECO:0000313" key="9">
    <source>
        <dbReference type="Proteomes" id="UP000239997"/>
    </source>
</evidence>
<evidence type="ECO:0000256" key="1">
    <source>
        <dbReference type="ARBA" id="ARBA00022723"/>
    </source>
</evidence>
<evidence type="ECO:0000256" key="3">
    <source>
        <dbReference type="ARBA" id="ARBA00022808"/>
    </source>
</evidence>
<dbReference type="Proteomes" id="UP000028531">
    <property type="component" value="Unassembled WGS sequence"/>
</dbReference>
<dbReference type="GO" id="GO:0008783">
    <property type="term" value="F:agmatinase activity"/>
    <property type="evidence" value="ECO:0007669"/>
    <property type="project" value="TreeGrafter"/>
</dbReference>
<dbReference type="GO" id="GO:0033389">
    <property type="term" value="P:putrescine biosynthetic process from arginine, via agmatine"/>
    <property type="evidence" value="ECO:0007669"/>
    <property type="project" value="TreeGrafter"/>
</dbReference>
<dbReference type="EMBL" id="PVNA01000005">
    <property type="protein sequence ID" value="PRX12847.1"/>
    <property type="molecule type" value="Genomic_DNA"/>
</dbReference>
<evidence type="ECO:0000313" key="8">
    <source>
        <dbReference type="Proteomes" id="UP000028531"/>
    </source>
</evidence>
<dbReference type="CDD" id="cd09988">
    <property type="entry name" value="Formimidoylglutamase"/>
    <property type="match status" value="1"/>
</dbReference>
<keyword evidence="1" id="KW-0479">Metal-binding</keyword>
<proteinExistence type="inferred from homology"/>
<reference evidence="7 9" key="2">
    <citation type="submission" date="2018-03" db="EMBL/GenBank/DDBJ databases">
        <title>Genomic Encyclopedia of Archaeal and Bacterial Type Strains, Phase II (KMG-II): from individual species to whole genera.</title>
        <authorList>
            <person name="Goeker M."/>
        </authorList>
    </citation>
    <scope>NUCLEOTIDE SEQUENCE [LARGE SCALE GENOMIC DNA]</scope>
    <source>
        <strain evidence="7 9">DSM 22727</strain>
    </source>
</reference>
<evidence type="ECO:0000256" key="5">
    <source>
        <dbReference type="PROSITE-ProRule" id="PRU00742"/>
    </source>
</evidence>
<comment type="caution">
    <text evidence="6">The sequence shown here is derived from an EMBL/GenBank/DDBJ whole genome shotgun (WGS) entry which is preliminary data.</text>
</comment>
<accession>A0A084JVE0</accession>
<name>A0A084JVE0_NONUL</name>
<evidence type="ECO:0000313" key="7">
    <source>
        <dbReference type="EMBL" id="PRX12847.1"/>
    </source>
</evidence>
<dbReference type="GO" id="GO:0046872">
    <property type="term" value="F:metal ion binding"/>
    <property type="evidence" value="ECO:0007669"/>
    <property type="project" value="UniProtKB-KW"/>
</dbReference>
<evidence type="ECO:0000256" key="2">
    <source>
        <dbReference type="ARBA" id="ARBA00022801"/>
    </source>
</evidence>
<reference evidence="6 8" key="1">
    <citation type="submission" date="2014-07" db="EMBL/GenBank/DDBJ databases">
        <title>Draft genome sequence of Nonlabens ulvanivorans, an ulvan degrading bacterium.</title>
        <authorList>
            <person name="Kopel M."/>
            <person name="Helbert W."/>
            <person name="Henrissat B."/>
            <person name="Doniger T."/>
            <person name="Banin E."/>
        </authorList>
    </citation>
    <scope>NUCLEOTIDE SEQUENCE [LARGE SCALE GENOMIC DNA]</scope>
    <source>
        <strain evidence="6 8">PLR</strain>
    </source>
</reference>
<evidence type="ECO:0000256" key="4">
    <source>
        <dbReference type="ARBA" id="ARBA00023211"/>
    </source>
</evidence>
<organism evidence="6 8">
    <name type="scientific">Nonlabens ulvanivorans</name>
    <name type="common">Persicivirga ulvanivorans</name>
    <dbReference type="NCBI Taxonomy" id="906888"/>
    <lineage>
        <taxon>Bacteria</taxon>
        <taxon>Pseudomonadati</taxon>
        <taxon>Bacteroidota</taxon>
        <taxon>Flavobacteriia</taxon>
        <taxon>Flavobacteriales</taxon>
        <taxon>Flavobacteriaceae</taxon>
        <taxon>Nonlabens</taxon>
    </lineage>
</organism>
<dbReference type="PANTHER" id="PTHR11358:SF35">
    <property type="entry name" value="FORMIMIDOYLGLUTAMASE"/>
    <property type="match status" value="1"/>
</dbReference>
<evidence type="ECO:0000313" key="6">
    <source>
        <dbReference type="EMBL" id="KEZ92924.1"/>
    </source>
</evidence>
<keyword evidence="3" id="KW-0369">Histidine metabolism</keyword>
<dbReference type="EMBL" id="JPJI01000032">
    <property type="protein sequence ID" value="KEZ92924.1"/>
    <property type="molecule type" value="Genomic_DNA"/>
</dbReference>
<dbReference type="PROSITE" id="PS51409">
    <property type="entry name" value="ARGINASE_2"/>
    <property type="match status" value="1"/>
</dbReference>
<dbReference type="SUPFAM" id="SSF52768">
    <property type="entry name" value="Arginase/deacetylase"/>
    <property type="match status" value="1"/>
</dbReference>
<dbReference type="RefSeq" id="WP_211295323.1">
    <property type="nucleotide sequence ID" value="NZ_JPJI01000032.1"/>
</dbReference>
<protein>
    <submittedName>
        <fullName evidence="6">Arginase</fullName>
    </submittedName>
    <submittedName>
        <fullName evidence="7">Formiminoglutamase</fullName>
    </submittedName>
</protein>
<comment type="similarity">
    <text evidence="5">Belongs to the arginase family.</text>
</comment>
<dbReference type="Pfam" id="PF00491">
    <property type="entry name" value="Arginase"/>
    <property type="match status" value="1"/>
</dbReference>
<dbReference type="Gene3D" id="3.40.800.10">
    <property type="entry name" value="Ureohydrolase domain"/>
    <property type="match status" value="1"/>
</dbReference>
<dbReference type="AlphaFoldDB" id="A0A084JVE0"/>
<gene>
    <name evidence="6" type="ORF">IL45_12405</name>
    <name evidence="7" type="ORF">LY02_02499</name>
</gene>
<dbReference type="PANTHER" id="PTHR11358">
    <property type="entry name" value="ARGINASE/AGMATINASE"/>
    <property type="match status" value="1"/>
</dbReference>
<keyword evidence="2" id="KW-0378">Hydrolase</keyword>
<dbReference type="GO" id="GO:0006547">
    <property type="term" value="P:L-histidine metabolic process"/>
    <property type="evidence" value="ECO:0007669"/>
    <property type="project" value="UniProtKB-KW"/>
</dbReference>
<dbReference type="Proteomes" id="UP000239997">
    <property type="component" value="Unassembled WGS sequence"/>
</dbReference>
<keyword evidence="9" id="KW-1185">Reference proteome</keyword>
<dbReference type="InterPro" id="IPR023696">
    <property type="entry name" value="Ureohydrolase_dom_sf"/>
</dbReference>
<sequence>MMTHFHFLTREELLSYNSKRASINDFTGVELEDDSTTFAQAVDCCTSLAELKQSPSDYVIIGIPEDIGVRANLGRAGAAQAWDAFLSSFLNLQHHSDNDANRFCVLGHVILNDLMDECQSLNANNHKERIQLSEAVQIIDQRVSTIVKEIKGLGKLPVVIGGGHNNCYPILKAFNGIDVINIDAHTDLRVANGRHSGNGFSHALEHGYLRNYFMIGLQENYLSKSMREILHDDLRLSYTAYQYDYTNIAEDVQLAIDHIDSTNYGLEIDMDVVANFPSSAQSPIGFSIERLRKTVKEILEVSDEMPRYIHICEAAPIYGYPNQVGKALANFVNDLP</sequence>
<dbReference type="InterPro" id="IPR006035">
    <property type="entry name" value="Ureohydrolase"/>
</dbReference>